<protein>
    <submittedName>
        <fullName evidence="2">Uncharacterized protein</fullName>
    </submittedName>
</protein>
<evidence type="ECO:0000313" key="2">
    <source>
        <dbReference type="EMBL" id="GLQ91709.1"/>
    </source>
</evidence>
<feature type="transmembrane region" description="Helical" evidence="1">
    <location>
        <begin position="28"/>
        <end position="45"/>
    </location>
</feature>
<dbReference type="Proteomes" id="UP001156670">
    <property type="component" value="Unassembled WGS sequence"/>
</dbReference>
<keyword evidence="1" id="KW-1133">Transmembrane helix</keyword>
<organism evidence="2 3">
    <name type="scientific">Dyella acidisoli</name>
    <dbReference type="NCBI Taxonomy" id="1867834"/>
    <lineage>
        <taxon>Bacteria</taxon>
        <taxon>Pseudomonadati</taxon>
        <taxon>Pseudomonadota</taxon>
        <taxon>Gammaproteobacteria</taxon>
        <taxon>Lysobacterales</taxon>
        <taxon>Rhodanobacteraceae</taxon>
        <taxon>Dyella</taxon>
    </lineage>
</organism>
<accession>A0ABQ5XJ37</accession>
<name>A0ABQ5XJ37_9GAMM</name>
<comment type="caution">
    <text evidence="2">The sequence shown here is derived from an EMBL/GenBank/DDBJ whole genome shotgun (WGS) entry which is preliminary data.</text>
</comment>
<feature type="transmembrane region" description="Helical" evidence="1">
    <location>
        <begin position="57"/>
        <end position="76"/>
    </location>
</feature>
<keyword evidence="1" id="KW-0812">Transmembrane</keyword>
<evidence type="ECO:0000313" key="3">
    <source>
        <dbReference type="Proteomes" id="UP001156670"/>
    </source>
</evidence>
<sequence>MVLFGILAYSALSHLVGDAIYFVEGGRSLLEFGCSLGLGVLYGMTARRVWFDSNTPWWIIVAPAVLSLMISCVHSPSGMTLTVPLALSVVLLITTLIRIKLHQAFGSVLQDD</sequence>
<reference evidence="3" key="1">
    <citation type="journal article" date="2019" name="Int. J. Syst. Evol. Microbiol.">
        <title>The Global Catalogue of Microorganisms (GCM) 10K type strain sequencing project: providing services to taxonomists for standard genome sequencing and annotation.</title>
        <authorList>
            <consortium name="The Broad Institute Genomics Platform"/>
            <consortium name="The Broad Institute Genome Sequencing Center for Infectious Disease"/>
            <person name="Wu L."/>
            <person name="Ma J."/>
        </authorList>
    </citation>
    <scope>NUCLEOTIDE SEQUENCE [LARGE SCALE GENOMIC DNA]</scope>
    <source>
        <strain evidence="3">NBRC 111980</strain>
    </source>
</reference>
<feature type="transmembrane region" description="Helical" evidence="1">
    <location>
        <begin position="82"/>
        <end position="99"/>
    </location>
</feature>
<dbReference type="EMBL" id="BSOB01000005">
    <property type="protein sequence ID" value="GLQ91709.1"/>
    <property type="molecule type" value="Genomic_DNA"/>
</dbReference>
<proteinExistence type="predicted"/>
<keyword evidence="1" id="KW-0472">Membrane</keyword>
<gene>
    <name evidence="2" type="ORF">GCM10007901_06590</name>
</gene>
<keyword evidence="3" id="KW-1185">Reference proteome</keyword>
<evidence type="ECO:0000256" key="1">
    <source>
        <dbReference type="SAM" id="Phobius"/>
    </source>
</evidence>